<gene>
    <name evidence="2" type="ORF">TorRG33x02_068310</name>
</gene>
<proteinExistence type="predicted"/>
<reference evidence="3" key="1">
    <citation type="submission" date="2016-06" db="EMBL/GenBank/DDBJ databases">
        <title>Parallel loss of symbiosis genes in relatives of nitrogen-fixing non-legume Parasponia.</title>
        <authorList>
            <person name="Van Velzen R."/>
            <person name="Holmer R."/>
            <person name="Bu F."/>
            <person name="Rutten L."/>
            <person name="Van Zeijl A."/>
            <person name="Liu W."/>
            <person name="Santuari L."/>
            <person name="Cao Q."/>
            <person name="Sharma T."/>
            <person name="Shen D."/>
            <person name="Roswanjaya Y."/>
            <person name="Wardhani T."/>
            <person name="Kalhor M.S."/>
            <person name="Jansen J."/>
            <person name="Van den Hoogen J."/>
            <person name="Gungor B."/>
            <person name="Hartog M."/>
            <person name="Hontelez J."/>
            <person name="Verver J."/>
            <person name="Yang W.-C."/>
            <person name="Schijlen E."/>
            <person name="Repin R."/>
            <person name="Schilthuizen M."/>
            <person name="Schranz E."/>
            <person name="Heidstra R."/>
            <person name="Miyata K."/>
            <person name="Fedorova E."/>
            <person name="Kohlen W."/>
            <person name="Bisseling T."/>
            <person name="Smit S."/>
            <person name="Geurts R."/>
        </authorList>
    </citation>
    <scope>NUCLEOTIDE SEQUENCE [LARGE SCALE GENOMIC DNA]</scope>
    <source>
        <strain evidence="3">cv. RG33-2</strain>
    </source>
</reference>
<dbReference type="AlphaFoldDB" id="A0A2P5FHV8"/>
<dbReference type="EMBL" id="JXTC01000032">
    <property type="protein sequence ID" value="PON97364.1"/>
    <property type="molecule type" value="Genomic_DNA"/>
</dbReference>
<evidence type="ECO:0000256" key="1">
    <source>
        <dbReference type="SAM" id="MobiDB-lite"/>
    </source>
</evidence>
<feature type="region of interest" description="Disordered" evidence="1">
    <location>
        <begin position="32"/>
        <end position="51"/>
    </location>
</feature>
<keyword evidence="3" id="KW-1185">Reference proteome</keyword>
<organism evidence="2 3">
    <name type="scientific">Trema orientale</name>
    <name type="common">Charcoal tree</name>
    <name type="synonym">Celtis orientalis</name>
    <dbReference type="NCBI Taxonomy" id="63057"/>
    <lineage>
        <taxon>Eukaryota</taxon>
        <taxon>Viridiplantae</taxon>
        <taxon>Streptophyta</taxon>
        <taxon>Embryophyta</taxon>
        <taxon>Tracheophyta</taxon>
        <taxon>Spermatophyta</taxon>
        <taxon>Magnoliopsida</taxon>
        <taxon>eudicotyledons</taxon>
        <taxon>Gunneridae</taxon>
        <taxon>Pentapetalae</taxon>
        <taxon>rosids</taxon>
        <taxon>fabids</taxon>
        <taxon>Rosales</taxon>
        <taxon>Cannabaceae</taxon>
        <taxon>Trema</taxon>
    </lineage>
</organism>
<protein>
    <submittedName>
        <fullName evidence="2">Uncharacterized protein</fullName>
    </submittedName>
</protein>
<accession>A0A2P5FHV8</accession>
<evidence type="ECO:0000313" key="3">
    <source>
        <dbReference type="Proteomes" id="UP000237000"/>
    </source>
</evidence>
<sequence length="51" mass="5566">MPIGRLLGGSICTYEDFSLSLYSIVDRRDSGTLNSVEDQESDPFGIPPLGF</sequence>
<dbReference type="Proteomes" id="UP000237000">
    <property type="component" value="Unassembled WGS sequence"/>
</dbReference>
<name>A0A2P5FHV8_TREOI</name>
<evidence type="ECO:0000313" key="2">
    <source>
        <dbReference type="EMBL" id="PON97364.1"/>
    </source>
</evidence>
<dbReference type="InParanoid" id="A0A2P5FHV8"/>
<comment type="caution">
    <text evidence="2">The sequence shown here is derived from an EMBL/GenBank/DDBJ whole genome shotgun (WGS) entry which is preliminary data.</text>
</comment>